<keyword evidence="4 9" id="KW-0808">Transferase</keyword>
<accession>A0A6M8BHR1</accession>
<dbReference type="EMBL" id="CP053661">
    <property type="protein sequence ID" value="QKD83710.1"/>
    <property type="molecule type" value="Genomic_DNA"/>
</dbReference>
<evidence type="ECO:0000256" key="3">
    <source>
        <dbReference type="ARBA" id="ARBA00022676"/>
    </source>
</evidence>
<comment type="subcellular location">
    <subcellularLocation>
        <location evidence="1">Cell membrane</location>
        <topology evidence="1">Multi-pass membrane protein</topology>
    </subcellularLocation>
</comment>
<feature type="transmembrane region" description="Helical" evidence="8">
    <location>
        <begin position="296"/>
        <end position="318"/>
    </location>
</feature>
<dbReference type="InterPro" id="IPR050297">
    <property type="entry name" value="LipidA_mod_glycosyltrf_83"/>
</dbReference>
<keyword evidence="3" id="KW-0328">Glycosyltransferase</keyword>
<dbReference type="PANTHER" id="PTHR33908:SF3">
    <property type="entry name" value="UNDECAPRENYL PHOSPHATE-ALPHA-4-AMINO-4-DEOXY-L-ARABINOSE ARABINOSYL TRANSFERASE"/>
    <property type="match status" value="1"/>
</dbReference>
<dbReference type="GO" id="GO:0009103">
    <property type="term" value="P:lipopolysaccharide biosynthetic process"/>
    <property type="evidence" value="ECO:0007669"/>
    <property type="project" value="UniProtKB-ARBA"/>
</dbReference>
<feature type="transmembrane region" description="Helical" evidence="8">
    <location>
        <begin position="123"/>
        <end position="146"/>
    </location>
</feature>
<feature type="transmembrane region" description="Helical" evidence="8">
    <location>
        <begin position="325"/>
        <end position="343"/>
    </location>
</feature>
<evidence type="ECO:0000256" key="6">
    <source>
        <dbReference type="ARBA" id="ARBA00022989"/>
    </source>
</evidence>
<dbReference type="KEGG" id="theu:HPC62_17265"/>
<dbReference type="RefSeq" id="WP_172357637.1">
    <property type="nucleotide sequence ID" value="NZ_CP053661.1"/>
</dbReference>
<evidence type="ECO:0000256" key="4">
    <source>
        <dbReference type="ARBA" id="ARBA00022679"/>
    </source>
</evidence>
<feature type="transmembrane region" description="Helical" evidence="8">
    <location>
        <begin position="255"/>
        <end position="276"/>
    </location>
</feature>
<keyword evidence="2" id="KW-1003">Cell membrane</keyword>
<feature type="transmembrane region" description="Helical" evidence="8">
    <location>
        <begin position="202"/>
        <end position="218"/>
    </location>
</feature>
<feature type="transmembrane region" description="Helical" evidence="8">
    <location>
        <begin position="153"/>
        <end position="171"/>
    </location>
</feature>
<keyword evidence="5 8" id="KW-0812">Transmembrane</keyword>
<feature type="transmembrane region" description="Helical" evidence="8">
    <location>
        <begin position="177"/>
        <end position="195"/>
    </location>
</feature>
<organism evidence="9 10">
    <name type="scientific">Thermoleptolyngbya sichuanensis A183</name>
    <dbReference type="NCBI Taxonomy" id="2737172"/>
    <lineage>
        <taxon>Bacteria</taxon>
        <taxon>Bacillati</taxon>
        <taxon>Cyanobacteriota</taxon>
        <taxon>Cyanophyceae</taxon>
        <taxon>Oculatellales</taxon>
        <taxon>Oculatellaceae</taxon>
        <taxon>Thermoleptolyngbya</taxon>
        <taxon>Thermoleptolyngbya sichuanensis</taxon>
    </lineage>
</organism>
<dbReference type="GO" id="GO:0010041">
    <property type="term" value="P:response to iron(III) ion"/>
    <property type="evidence" value="ECO:0007669"/>
    <property type="project" value="TreeGrafter"/>
</dbReference>
<keyword evidence="7 8" id="KW-0472">Membrane</keyword>
<keyword evidence="10" id="KW-1185">Reference proteome</keyword>
<dbReference type="GO" id="GO:0016763">
    <property type="term" value="F:pentosyltransferase activity"/>
    <property type="evidence" value="ECO:0007669"/>
    <property type="project" value="TreeGrafter"/>
</dbReference>
<gene>
    <name evidence="9" type="ORF">HPC62_17265</name>
</gene>
<evidence type="ECO:0000256" key="2">
    <source>
        <dbReference type="ARBA" id="ARBA00022475"/>
    </source>
</evidence>
<dbReference type="GO" id="GO:0005886">
    <property type="term" value="C:plasma membrane"/>
    <property type="evidence" value="ECO:0007669"/>
    <property type="project" value="UniProtKB-SubCell"/>
</dbReference>
<dbReference type="PANTHER" id="PTHR33908">
    <property type="entry name" value="MANNOSYLTRANSFERASE YKCB-RELATED"/>
    <property type="match status" value="1"/>
</dbReference>
<evidence type="ECO:0000313" key="10">
    <source>
        <dbReference type="Proteomes" id="UP000505210"/>
    </source>
</evidence>
<proteinExistence type="predicted"/>
<evidence type="ECO:0000256" key="8">
    <source>
        <dbReference type="SAM" id="Phobius"/>
    </source>
</evidence>
<reference evidence="9 10" key="1">
    <citation type="submission" date="2020-05" db="EMBL/GenBank/DDBJ databases">
        <title>Complete genome sequence of of a novel Thermoleptolyngbya strain isolated from hot springs of Ganzi, Sichuan China.</title>
        <authorList>
            <person name="Tang J."/>
            <person name="Daroch M."/>
            <person name="Li L."/>
            <person name="Waleron K."/>
            <person name="Waleron M."/>
            <person name="Waleron M."/>
        </authorList>
    </citation>
    <scope>NUCLEOTIDE SEQUENCE [LARGE SCALE GENOMIC DNA]</scope>
    <source>
        <strain evidence="9 10">PKUAC-SCTA183</strain>
    </source>
</reference>
<evidence type="ECO:0000256" key="1">
    <source>
        <dbReference type="ARBA" id="ARBA00004651"/>
    </source>
</evidence>
<feature type="transmembrane region" description="Helical" evidence="8">
    <location>
        <begin position="418"/>
        <end position="439"/>
    </location>
</feature>
<feature type="transmembrane region" description="Helical" evidence="8">
    <location>
        <begin position="363"/>
        <end position="381"/>
    </location>
</feature>
<protein>
    <submittedName>
        <fullName evidence="9">Glycosyltransferase</fullName>
    </submittedName>
</protein>
<feature type="transmembrane region" description="Helical" evidence="8">
    <location>
        <begin position="393"/>
        <end position="412"/>
    </location>
</feature>
<evidence type="ECO:0000256" key="7">
    <source>
        <dbReference type="ARBA" id="ARBA00023136"/>
    </source>
</evidence>
<name>A0A6M8BHR1_9CYAN</name>
<dbReference type="AlphaFoldDB" id="A0A6M8BHR1"/>
<evidence type="ECO:0000313" key="9">
    <source>
        <dbReference type="EMBL" id="QKD83710.1"/>
    </source>
</evidence>
<sequence>MTDRPDAMFRNRLATQGRSLLWLLGWTLLGLALRFARLSDKAPWTDEFSTMVFSLGNSFRTVPLDRVISLSDLMQPLVPNPNAGEGDVVQTLLSESNHPPLYFALTHLWLRLFSPDGGYVSLWGVRSLSAFFGTLTIPAAFGLGWLAFRTRPAAHLTALLMAVSPFGVYLAQEARHYTLPVLWVMASLACLLATVRALQTERVPALWLCGAWILVNGLGLATHYFVAIALAAEALTLVGLALFQLRQGKFRLNAGWRRVLAVGGGTLLSGLVWLPTLQGTQESELTRWIVRRDRTGLAWLTPLGQLLSGLVSMLYLLPVQATPPTVAYASVLALVGLALWTAAKLTAGLRLQVQKTPDSVLPLGGVVLSAIALFLLITYGFQRDLTVAFRYQFVVYPAVMVLVAGGFAALWQQGQRRVILLVALLGLLGSLTVLANLGFQKTHRPDLLAQRIRENTRFPALVAIAHRTHGQTGRLMGVAWSWRSQFADGPEPRFLLAHQESPRAAIAPSILSAVAPQPRPFDLWLLNIEIPQRPALLRELAQQNCTVLDDGTEDGYRLHHLRCEG</sequence>
<evidence type="ECO:0000256" key="5">
    <source>
        <dbReference type="ARBA" id="ARBA00022692"/>
    </source>
</evidence>
<dbReference type="Proteomes" id="UP000505210">
    <property type="component" value="Chromosome"/>
</dbReference>
<keyword evidence="6 8" id="KW-1133">Transmembrane helix</keyword>